<keyword evidence="1" id="KW-0547">Nucleotide-binding</keyword>
<evidence type="ECO:0000256" key="2">
    <source>
        <dbReference type="ARBA" id="ARBA00022840"/>
    </source>
</evidence>
<dbReference type="NCBIfam" id="TIGR01978">
    <property type="entry name" value="sufC"/>
    <property type="match status" value="1"/>
</dbReference>
<dbReference type="Pfam" id="PF00005">
    <property type="entry name" value="ABC_tran"/>
    <property type="match status" value="1"/>
</dbReference>
<dbReference type="GO" id="GO:0016887">
    <property type="term" value="F:ATP hydrolysis activity"/>
    <property type="evidence" value="ECO:0007669"/>
    <property type="project" value="InterPro"/>
</dbReference>
<dbReference type="CDD" id="cd03217">
    <property type="entry name" value="ABC_FeS_Assembly"/>
    <property type="match status" value="1"/>
</dbReference>
<proteinExistence type="predicted"/>
<dbReference type="SUPFAM" id="SSF52540">
    <property type="entry name" value="P-loop containing nucleoside triphosphate hydrolases"/>
    <property type="match status" value="1"/>
</dbReference>
<dbReference type="InterPro" id="IPR003439">
    <property type="entry name" value="ABC_transporter-like_ATP-bd"/>
</dbReference>
<feature type="domain" description="ABC transporter" evidence="3">
    <location>
        <begin position="4"/>
        <end position="242"/>
    </location>
</feature>
<dbReference type="InterPro" id="IPR003593">
    <property type="entry name" value="AAA+_ATPase"/>
</dbReference>
<accession>A0A1I0MG31</accession>
<evidence type="ECO:0000313" key="5">
    <source>
        <dbReference type="Proteomes" id="UP000182125"/>
    </source>
</evidence>
<keyword evidence="2" id="KW-0067">ATP-binding</keyword>
<dbReference type="GO" id="GO:0005524">
    <property type="term" value="F:ATP binding"/>
    <property type="evidence" value="ECO:0007669"/>
    <property type="project" value="UniProtKB-KW"/>
</dbReference>
<dbReference type="InterPro" id="IPR017871">
    <property type="entry name" value="ABC_transporter-like_CS"/>
</dbReference>
<name>A0A1I0MG31_9EURY</name>
<organism evidence="4 5">
    <name type="scientific">Thermococcus thioreducens</name>
    <dbReference type="NCBI Taxonomy" id="277988"/>
    <lineage>
        <taxon>Archaea</taxon>
        <taxon>Methanobacteriati</taxon>
        <taxon>Methanobacteriota</taxon>
        <taxon>Thermococci</taxon>
        <taxon>Thermococcales</taxon>
        <taxon>Thermococcaceae</taxon>
        <taxon>Thermococcus</taxon>
    </lineage>
</organism>
<dbReference type="InterPro" id="IPR027417">
    <property type="entry name" value="P-loop_NTPase"/>
</dbReference>
<sequence length="249" mass="27328">MLMLKVENLHVKVADKEILKGVDFELASGELHVVMGPNGSGKSTLALTIAGHPRYRVTDGRILFGGEDITGEKPEERARKGIFLSFQHPVEVEGVKVINFLQRTLKNLQGIDEVEAYDMIFKAVEDLGFDSSILSRELNVGFSGGERKKLEMLQAYLVRPKLLILDEPDSGVDVDSLKVIAGVIAKLHSEGTAILLITHYGRILEYLNPQRVHVLKEGKLVVSGGMELVKLIEEKGFAAVEENGTAVKA</sequence>
<evidence type="ECO:0000259" key="3">
    <source>
        <dbReference type="PROSITE" id="PS50893"/>
    </source>
</evidence>
<dbReference type="Gene3D" id="3.40.50.300">
    <property type="entry name" value="P-loop containing nucleotide triphosphate hydrolases"/>
    <property type="match status" value="1"/>
</dbReference>
<dbReference type="SMART" id="SM00382">
    <property type="entry name" value="AAA"/>
    <property type="match status" value="1"/>
</dbReference>
<dbReference type="PROSITE" id="PS50893">
    <property type="entry name" value="ABC_TRANSPORTER_2"/>
    <property type="match status" value="1"/>
</dbReference>
<dbReference type="InterPro" id="IPR010230">
    <property type="entry name" value="FeS-cluster_ATPase_SufC"/>
</dbReference>
<dbReference type="EMBL" id="FOIW01000001">
    <property type="protein sequence ID" value="SEV86736.1"/>
    <property type="molecule type" value="Genomic_DNA"/>
</dbReference>
<gene>
    <name evidence="4" type="ORF">SAMN05216170_0507</name>
</gene>
<dbReference type="PROSITE" id="PS00211">
    <property type="entry name" value="ABC_TRANSPORTER_1"/>
    <property type="match status" value="1"/>
</dbReference>
<dbReference type="Proteomes" id="UP000182125">
    <property type="component" value="Unassembled WGS sequence"/>
</dbReference>
<evidence type="ECO:0000313" key="4">
    <source>
        <dbReference type="EMBL" id="SEV86736.1"/>
    </source>
</evidence>
<dbReference type="PANTHER" id="PTHR43204:SF1">
    <property type="entry name" value="ABC TRANSPORTER I FAMILY MEMBER 6, CHLOROPLASTIC"/>
    <property type="match status" value="1"/>
</dbReference>
<dbReference type="PANTHER" id="PTHR43204">
    <property type="entry name" value="ABC TRANSPORTER I FAMILY MEMBER 6, CHLOROPLASTIC"/>
    <property type="match status" value="1"/>
</dbReference>
<protein>
    <submittedName>
        <fullName evidence="4">Iron-regulated ABC transporter ATPase subunit SufC</fullName>
    </submittedName>
</protein>
<dbReference type="AlphaFoldDB" id="A0A1I0MG31"/>
<reference evidence="4 5" key="1">
    <citation type="submission" date="2016-10" db="EMBL/GenBank/DDBJ databases">
        <authorList>
            <person name="de Groot N.N."/>
        </authorList>
    </citation>
    <scope>NUCLEOTIDE SEQUENCE [LARGE SCALE GENOMIC DNA]</scope>
    <source>
        <strain evidence="4 5">OGL-20</strain>
    </source>
</reference>
<evidence type="ECO:0000256" key="1">
    <source>
        <dbReference type="ARBA" id="ARBA00022741"/>
    </source>
</evidence>